<keyword evidence="3 8" id="KW-0812">Transmembrane</keyword>
<evidence type="ECO:0000259" key="9">
    <source>
        <dbReference type="PROSITE" id="PS50893"/>
    </source>
</evidence>
<dbReference type="OrthoDB" id="9770415at2"/>
<feature type="domain" description="ABC transmembrane type-1" evidence="10">
    <location>
        <begin position="39"/>
        <end position="323"/>
    </location>
</feature>
<dbReference type="SMART" id="SM00382">
    <property type="entry name" value="AAA"/>
    <property type="match status" value="1"/>
</dbReference>
<feature type="transmembrane region" description="Helical" evidence="8">
    <location>
        <begin position="155"/>
        <end position="174"/>
    </location>
</feature>
<dbReference type="RefSeq" id="WP_138403915.1">
    <property type="nucleotide sequence ID" value="NZ_VBSP01000006.1"/>
</dbReference>
<dbReference type="InterPro" id="IPR003593">
    <property type="entry name" value="AAA+_ATPase"/>
</dbReference>
<reference evidence="11 12" key="1">
    <citation type="submission" date="2019-05" db="EMBL/GenBank/DDBJ databases">
        <title>The metagenome of a microbial culture collection derived from dairy environment covers the genomic content of the human microbiome.</title>
        <authorList>
            <person name="Roder T."/>
            <person name="Wuthrich D."/>
            <person name="Sattari Z."/>
            <person name="Von Ah U."/>
            <person name="Bar C."/>
            <person name="Ronchi F."/>
            <person name="Macpherson A.J."/>
            <person name="Ganal-Vonarburg S.C."/>
            <person name="Bruggmann R."/>
            <person name="Vergeres G."/>
        </authorList>
    </citation>
    <scope>NUCLEOTIDE SEQUENCE [LARGE SCALE GENOMIC DNA]</scope>
    <source>
        <strain evidence="11 12">FAM 24227</strain>
    </source>
</reference>
<dbReference type="InterPro" id="IPR011527">
    <property type="entry name" value="ABC1_TM_dom"/>
</dbReference>
<dbReference type="PANTHER" id="PTHR43394:SF1">
    <property type="entry name" value="ATP-BINDING CASSETTE SUB-FAMILY B MEMBER 10, MITOCHONDRIAL"/>
    <property type="match status" value="1"/>
</dbReference>
<dbReference type="Pfam" id="PF00664">
    <property type="entry name" value="ABC_membrane"/>
    <property type="match status" value="1"/>
</dbReference>
<feature type="transmembrane region" description="Helical" evidence="8">
    <location>
        <begin position="75"/>
        <end position="98"/>
    </location>
</feature>
<protein>
    <submittedName>
        <fullName evidence="11">ABC transporter ATP-binding protein</fullName>
    </submittedName>
</protein>
<dbReference type="InterPro" id="IPR036640">
    <property type="entry name" value="ABC1_TM_sf"/>
</dbReference>
<dbReference type="PROSITE" id="PS00211">
    <property type="entry name" value="ABC_TRANSPORTER_1"/>
    <property type="match status" value="1"/>
</dbReference>
<proteinExistence type="predicted"/>
<evidence type="ECO:0000256" key="2">
    <source>
        <dbReference type="ARBA" id="ARBA00022448"/>
    </source>
</evidence>
<evidence type="ECO:0000259" key="10">
    <source>
        <dbReference type="PROSITE" id="PS50929"/>
    </source>
</evidence>
<organism evidence="11 12">
    <name type="scientific">Ruoffia tabacinasalis</name>
    <dbReference type="NCBI Taxonomy" id="87458"/>
    <lineage>
        <taxon>Bacteria</taxon>
        <taxon>Bacillati</taxon>
        <taxon>Bacillota</taxon>
        <taxon>Bacilli</taxon>
        <taxon>Lactobacillales</taxon>
        <taxon>Aerococcaceae</taxon>
        <taxon>Ruoffia</taxon>
    </lineage>
</organism>
<dbReference type="PANTHER" id="PTHR43394">
    <property type="entry name" value="ATP-DEPENDENT PERMEASE MDL1, MITOCHONDRIAL"/>
    <property type="match status" value="1"/>
</dbReference>
<keyword evidence="6 8" id="KW-1133">Transmembrane helix</keyword>
<name>A0A5R9EFL4_9LACT</name>
<dbReference type="SUPFAM" id="SSF90123">
    <property type="entry name" value="ABC transporter transmembrane region"/>
    <property type="match status" value="1"/>
</dbReference>
<keyword evidence="4" id="KW-0547">Nucleotide-binding</keyword>
<evidence type="ECO:0000256" key="5">
    <source>
        <dbReference type="ARBA" id="ARBA00022840"/>
    </source>
</evidence>
<dbReference type="InterPro" id="IPR017871">
    <property type="entry name" value="ABC_transporter-like_CS"/>
</dbReference>
<evidence type="ECO:0000256" key="1">
    <source>
        <dbReference type="ARBA" id="ARBA00004651"/>
    </source>
</evidence>
<feature type="domain" description="ABC transporter" evidence="9">
    <location>
        <begin position="357"/>
        <end position="591"/>
    </location>
</feature>
<evidence type="ECO:0000256" key="7">
    <source>
        <dbReference type="ARBA" id="ARBA00023136"/>
    </source>
</evidence>
<evidence type="ECO:0000256" key="3">
    <source>
        <dbReference type="ARBA" id="ARBA00022692"/>
    </source>
</evidence>
<sequence>MASKVQHESAWARKMSMREQFTVTKRIFAFAKPYWKTFLVAILFTSVTVAVSVIMPRVIQTFIDDHLTHLDVTVQIATTFALTYGFLLLLQGVSNYLSTYLFNMAAEKTVENVRDTIFTKINTLGMRYFDQTPGGSIVSRVTNDTETLKNFWNTFYALFEGIVTVISVFIGMYLMNPSMAMLFLIFVPIMIGIIWYYQSYSSQVYRSMRENLSRLNTKINESILGMNVIQHFRQEKRIINEFDDQNEKHFGARYEMVKMNALLLMSVISLLEGLSLALVIYFLGRQYLNGILEVGVIYAFVQYSSQFFRPMGMMMDSLSLLQDGVVSSSRILRVLDHEEYVPEQIVHEDAEIKDAKIEFKNLTFSYDGNQNVLNNISFTVNPGETVAIVGHTGSGKSSIINVLMRFYEFQSGDVLIDGHSIREFSYEELRKDIGLVLQDSFLFYGDVNRNIRLLDHSISDRTIREAAHFVNADLFIEKHSDGYEHRVIERGASYSSGEKQLISFARTMARDPKILILDEATANIDTETEEYIQASLAKMRQNRTTIAIAHRLSTIRDANQIIVLDKGNIIEQGNHDELIEKKGTYYQMYRLQTKN</sequence>
<evidence type="ECO:0000256" key="4">
    <source>
        <dbReference type="ARBA" id="ARBA00022741"/>
    </source>
</evidence>
<keyword evidence="5 11" id="KW-0067">ATP-binding</keyword>
<dbReference type="GO" id="GO:0015421">
    <property type="term" value="F:ABC-type oligopeptide transporter activity"/>
    <property type="evidence" value="ECO:0007669"/>
    <property type="project" value="TreeGrafter"/>
</dbReference>
<feature type="transmembrane region" description="Helical" evidence="8">
    <location>
        <begin position="34"/>
        <end position="55"/>
    </location>
</feature>
<dbReference type="SUPFAM" id="SSF52540">
    <property type="entry name" value="P-loop containing nucleoside triphosphate hydrolases"/>
    <property type="match status" value="1"/>
</dbReference>
<comment type="subcellular location">
    <subcellularLocation>
        <location evidence="1">Cell membrane</location>
        <topology evidence="1">Multi-pass membrane protein</topology>
    </subcellularLocation>
</comment>
<dbReference type="Gene3D" id="1.20.1560.10">
    <property type="entry name" value="ABC transporter type 1, transmembrane domain"/>
    <property type="match status" value="1"/>
</dbReference>
<dbReference type="GO" id="GO:0005524">
    <property type="term" value="F:ATP binding"/>
    <property type="evidence" value="ECO:0007669"/>
    <property type="project" value="UniProtKB-KW"/>
</dbReference>
<dbReference type="GO" id="GO:0016887">
    <property type="term" value="F:ATP hydrolysis activity"/>
    <property type="evidence" value="ECO:0007669"/>
    <property type="project" value="InterPro"/>
</dbReference>
<evidence type="ECO:0000313" key="12">
    <source>
        <dbReference type="Proteomes" id="UP000306420"/>
    </source>
</evidence>
<feature type="transmembrane region" description="Helical" evidence="8">
    <location>
        <begin position="262"/>
        <end position="284"/>
    </location>
</feature>
<dbReference type="InterPro" id="IPR027417">
    <property type="entry name" value="P-loop_NTPase"/>
</dbReference>
<evidence type="ECO:0000256" key="6">
    <source>
        <dbReference type="ARBA" id="ARBA00022989"/>
    </source>
</evidence>
<keyword evidence="2" id="KW-0813">Transport</keyword>
<dbReference type="AlphaFoldDB" id="A0A5R9EFL4"/>
<dbReference type="PROSITE" id="PS50929">
    <property type="entry name" value="ABC_TM1F"/>
    <property type="match status" value="1"/>
</dbReference>
<evidence type="ECO:0000256" key="8">
    <source>
        <dbReference type="SAM" id="Phobius"/>
    </source>
</evidence>
<comment type="caution">
    <text evidence="11">The sequence shown here is derived from an EMBL/GenBank/DDBJ whole genome shotgun (WGS) entry which is preliminary data.</text>
</comment>
<dbReference type="FunFam" id="3.40.50.300:FF:000287">
    <property type="entry name" value="Multidrug ABC transporter ATP-binding protein"/>
    <property type="match status" value="1"/>
</dbReference>
<gene>
    <name evidence="11" type="ORF">FEZ33_02985</name>
</gene>
<dbReference type="CDD" id="cd03254">
    <property type="entry name" value="ABCC_Glucan_exporter_like"/>
    <property type="match status" value="1"/>
</dbReference>
<dbReference type="EMBL" id="VBSP01000006">
    <property type="protein sequence ID" value="TLQ48871.1"/>
    <property type="molecule type" value="Genomic_DNA"/>
</dbReference>
<dbReference type="Proteomes" id="UP000306420">
    <property type="component" value="Unassembled WGS sequence"/>
</dbReference>
<accession>A0A5R9EFL4</accession>
<feature type="transmembrane region" description="Helical" evidence="8">
    <location>
        <begin position="180"/>
        <end position="197"/>
    </location>
</feature>
<keyword evidence="7 8" id="KW-0472">Membrane</keyword>
<dbReference type="GO" id="GO:0005886">
    <property type="term" value="C:plasma membrane"/>
    <property type="evidence" value="ECO:0007669"/>
    <property type="project" value="UniProtKB-SubCell"/>
</dbReference>
<dbReference type="InterPro" id="IPR039421">
    <property type="entry name" value="Type_1_exporter"/>
</dbReference>
<dbReference type="Pfam" id="PF00005">
    <property type="entry name" value="ABC_tran"/>
    <property type="match status" value="1"/>
</dbReference>
<dbReference type="CDD" id="cd18544">
    <property type="entry name" value="ABC_6TM_TmrA_like"/>
    <property type="match status" value="1"/>
</dbReference>
<dbReference type="PROSITE" id="PS50893">
    <property type="entry name" value="ABC_TRANSPORTER_2"/>
    <property type="match status" value="1"/>
</dbReference>
<dbReference type="Gene3D" id="3.40.50.300">
    <property type="entry name" value="P-loop containing nucleotide triphosphate hydrolases"/>
    <property type="match status" value="1"/>
</dbReference>
<evidence type="ECO:0000313" key="11">
    <source>
        <dbReference type="EMBL" id="TLQ48871.1"/>
    </source>
</evidence>
<dbReference type="InterPro" id="IPR003439">
    <property type="entry name" value="ABC_transporter-like_ATP-bd"/>
</dbReference>